<dbReference type="EMBL" id="WNKT01000015">
    <property type="protein sequence ID" value="MTW21211.1"/>
    <property type="molecule type" value="Genomic_DNA"/>
</dbReference>
<protein>
    <submittedName>
        <fullName evidence="1">DUF29 family protein</fullName>
    </submittedName>
</protein>
<dbReference type="AlphaFoldDB" id="A0A6N8ECA6"/>
<dbReference type="Pfam" id="PF01724">
    <property type="entry name" value="DUF29"/>
    <property type="match status" value="1"/>
</dbReference>
<proteinExistence type="predicted"/>
<reference evidence="1 2" key="1">
    <citation type="submission" date="2019-11" db="EMBL/GenBank/DDBJ databases">
        <title>Whole-genome sequence of the anaerobic purple sulfur bacterium Allochromatium palmeri DSM 15591.</title>
        <authorList>
            <person name="Kyndt J.A."/>
            <person name="Meyer T.E."/>
        </authorList>
    </citation>
    <scope>NUCLEOTIDE SEQUENCE [LARGE SCALE GENOMIC DNA]</scope>
    <source>
        <strain evidence="1 2">DSM 15591</strain>
    </source>
</reference>
<organism evidence="1 2">
    <name type="scientific">Allochromatium palmeri</name>
    <dbReference type="NCBI Taxonomy" id="231048"/>
    <lineage>
        <taxon>Bacteria</taxon>
        <taxon>Pseudomonadati</taxon>
        <taxon>Pseudomonadota</taxon>
        <taxon>Gammaproteobacteria</taxon>
        <taxon>Chromatiales</taxon>
        <taxon>Chromatiaceae</taxon>
        <taxon>Allochromatium</taxon>
    </lineage>
</organism>
<evidence type="ECO:0000313" key="1">
    <source>
        <dbReference type="EMBL" id="MTW21211.1"/>
    </source>
</evidence>
<dbReference type="Gene3D" id="1.20.1220.20">
    <property type="entry name" value="Uncharcterised protein PF01724"/>
    <property type="match status" value="1"/>
</dbReference>
<name>A0A6N8ECA6_9GAMM</name>
<dbReference type="Proteomes" id="UP000434044">
    <property type="component" value="Unassembled WGS sequence"/>
</dbReference>
<dbReference type="OrthoDB" id="5769436at2"/>
<keyword evidence="2" id="KW-1185">Reference proteome</keyword>
<dbReference type="InterPro" id="IPR002636">
    <property type="entry name" value="DUF29"/>
</dbReference>
<comment type="caution">
    <text evidence="1">The sequence shown here is derived from an EMBL/GenBank/DDBJ whole genome shotgun (WGS) entry which is preliminary data.</text>
</comment>
<sequence length="143" mass="16800">MQPNLHDTDRLSWLEQQVHLLHTGRLDALDIEHLTEELEAEMGNERRELYRRLRILIGHLLKWHYQPEQRSASWAGTIRVQRKDILKLLKGSPSLKRFIEEEIREAHQDAVDLASFETGIDTANFPTDCPYSVDDLLNADYWP</sequence>
<evidence type="ECO:0000313" key="2">
    <source>
        <dbReference type="Proteomes" id="UP000434044"/>
    </source>
</evidence>
<accession>A0A6N8ECA6</accession>
<dbReference type="PANTHER" id="PTHR34235">
    <property type="entry name" value="SLR1203 PROTEIN-RELATED"/>
    <property type="match status" value="1"/>
</dbReference>
<dbReference type="RefSeq" id="WP_155449799.1">
    <property type="nucleotide sequence ID" value="NZ_WNKT01000015.1"/>
</dbReference>
<gene>
    <name evidence="1" type="ORF">GJ668_08875</name>
</gene>